<reference evidence="5" key="1">
    <citation type="submission" date="2018-02" db="EMBL/GenBank/DDBJ databases">
        <title>Genome sequence of Desulfocucumis palustris strain NAW-5.</title>
        <authorList>
            <person name="Watanabe M."/>
            <person name="Kojima H."/>
            <person name="Fukui M."/>
        </authorList>
    </citation>
    <scope>NUCLEOTIDE SEQUENCE [LARGE SCALE GENOMIC DNA]</scope>
    <source>
        <strain evidence="5">NAW-5</strain>
    </source>
</reference>
<dbReference type="SUPFAM" id="SSF50685">
    <property type="entry name" value="Barwin-like endoglucanases"/>
    <property type="match status" value="1"/>
</dbReference>
<feature type="transmembrane region" description="Helical" evidence="2">
    <location>
        <begin position="30"/>
        <end position="50"/>
    </location>
</feature>
<accession>A0A2L2XDD2</accession>
<dbReference type="AlphaFoldDB" id="A0A2L2XDD2"/>
<dbReference type="Pfam" id="PF03990">
    <property type="entry name" value="DUF348"/>
    <property type="match status" value="2"/>
</dbReference>
<evidence type="ECO:0000259" key="3">
    <source>
        <dbReference type="PROSITE" id="PS51109"/>
    </source>
</evidence>
<gene>
    <name evidence="4" type="ORF">DCCM_3471</name>
</gene>
<protein>
    <submittedName>
        <fullName evidence="4">Cell wall-binding protein</fullName>
    </submittedName>
</protein>
<dbReference type="Pfam" id="PF06725">
    <property type="entry name" value="3D"/>
    <property type="match status" value="1"/>
</dbReference>
<evidence type="ECO:0000256" key="2">
    <source>
        <dbReference type="SAM" id="Phobius"/>
    </source>
</evidence>
<dbReference type="InterPro" id="IPR011098">
    <property type="entry name" value="G5_dom"/>
</dbReference>
<organism evidence="4 5">
    <name type="scientific">Desulfocucumis palustris</name>
    <dbReference type="NCBI Taxonomy" id="1898651"/>
    <lineage>
        <taxon>Bacteria</taxon>
        <taxon>Bacillati</taxon>
        <taxon>Bacillota</taxon>
        <taxon>Clostridia</taxon>
        <taxon>Eubacteriales</taxon>
        <taxon>Desulfocucumaceae</taxon>
        <taxon>Desulfocucumis</taxon>
    </lineage>
</organism>
<keyword evidence="2" id="KW-1133">Transmembrane helix</keyword>
<name>A0A2L2XDD2_9FIRM</name>
<evidence type="ECO:0000256" key="1">
    <source>
        <dbReference type="ARBA" id="ARBA00022729"/>
    </source>
</evidence>
<dbReference type="InterPro" id="IPR007137">
    <property type="entry name" value="DUF348"/>
</dbReference>
<keyword evidence="2" id="KW-0812">Transmembrane</keyword>
<dbReference type="CDD" id="cd14667">
    <property type="entry name" value="3D_containing_proteins"/>
    <property type="match status" value="1"/>
</dbReference>
<dbReference type="GO" id="GO:0004553">
    <property type="term" value="F:hydrolase activity, hydrolyzing O-glycosyl compounds"/>
    <property type="evidence" value="ECO:0007669"/>
    <property type="project" value="InterPro"/>
</dbReference>
<evidence type="ECO:0000313" key="4">
    <source>
        <dbReference type="EMBL" id="GBF34359.1"/>
    </source>
</evidence>
<dbReference type="PROSITE" id="PS51109">
    <property type="entry name" value="G5"/>
    <property type="match status" value="1"/>
</dbReference>
<evidence type="ECO:0000313" key="5">
    <source>
        <dbReference type="Proteomes" id="UP000239549"/>
    </source>
</evidence>
<dbReference type="SMART" id="SM01208">
    <property type="entry name" value="G5"/>
    <property type="match status" value="1"/>
</dbReference>
<feature type="domain" description="G5" evidence="3">
    <location>
        <begin position="162"/>
        <end position="242"/>
    </location>
</feature>
<dbReference type="InterPro" id="IPR051933">
    <property type="entry name" value="Resuscitation_pf_RpfB"/>
</dbReference>
<dbReference type="PANTHER" id="PTHR39160:SF4">
    <property type="entry name" value="RESUSCITATION-PROMOTING FACTOR RPFB"/>
    <property type="match status" value="1"/>
</dbReference>
<keyword evidence="5" id="KW-1185">Reference proteome</keyword>
<keyword evidence="2" id="KW-0472">Membrane</keyword>
<dbReference type="InterPro" id="IPR036908">
    <property type="entry name" value="RlpA-like_sf"/>
</dbReference>
<sequence>MSLTDSLNAEEGQKAAGSRKGIFRIVPPPIVAMIIVLILAGVVIAGFAWAQKTVTLVVDGRETVVKTTSSTVGKLLKEKGIVPGPKDKVDPPVSEQLKEGSRVELMESHHVTVEAGGEITEFDTTAATVGDALKEKNIALNQGDLVAPESGYRIAGDVKIKVTRVRVAEEVKNVPIPYSVRRDSNPEMARGITRVIKKGSNGVEQQRWRVTYHDSQAVEHRLVDKKTVTEPVPGIIQVGSGQSVSRGGRDIRFSRAMEIVATAYTYTGRNTASGRAPGYGLVAVDTSVIPFGTKLYIDGYGYAVAADRGRAIKGNRVDVFLESERDARRWGVRRVNMYILQ</sequence>
<dbReference type="Pfam" id="PF07501">
    <property type="entry name" value="G5"/>
    <property type="match status" value="1"/>
</dbReference>
<keyword evidence="1" id="KW-0732">Signal</keyword>
<dbReference type="PANTHER" id="PTHR39160">
    <property type="entry name" value="CELL WALL-BINDING PROTEIN YOCH"/>
    <property type="match status" value="1"/>
</dbReference>
<dbReference type="Gene3D" id="2.20.230.10">
    <property type="entry name" value="Resuscitation-promoting factor rpfb"/>
    <property type="match status" value="1"/>
</dbReference>
<dbReference type="GO" id="GO:0009254">
    <property type="term" value="P:peptidoglycan turnover"/>
    <property type="evidence" value="ECO:0007669"/>
    <property type="project" value="InterPro"/>
</dbReference>
<dbReference type="Proteomes" id="UP000239549">
    <property type="component" value="Unassembled WGS sequence"/>
</dbReference>
<dbReference type="EMBL" id="BFAV01000140">
    <property type="protein sequence ID" value="GBF34359.1"/>
    <property type="molecule type" value="Genomic_DNA"/>
</dbReference>
<dbReference type="RefSeq" id="WP_104372635.1">
    <property type="nucleotide sequence ID" value="NZ_BFAV01000140.1"/>
</dbReference>
<proteinExistence type="predicted"/>
<comment type="caution">
    <text evidence="4">The sequence shown here is derived from an EMBL/GenBank/DDBJ whole genome shotgun (WGS) entry which is preliminary data.</text>
</comment>
<dbReference type="InterPro" id="IPR010611">
    <property type="entry name" value="3D_dom"/>
</dbReference>
<dbReference type="GO" id="GO:0019867">
    <property type="term" value="C:outer membrane"/>
    <property type="evidence" value="ECO:0007669"/>
    <property type="project" value="InterPro"/>
</dbReference>
<dbReference type="InterPro" id="IPR059180">
    <property type="entry name" value="3D_YorM"/>
</dbReference>
<dbReference type="OrthoDB" id="9798935at2"/>
<dbReference type="Gene3D" id="2.40.40.10">
    <property type="entry name" value="RlpA-like domain"/>
    <property type="match status" value="1"/>
</dbReference>